<keyword evidence="1" id="KW-1133">Transmembrane helix</keyword>
<dbReference type="EMBL" id="FCON02000030">
    <property type="protein sequence ID" value="SAL61310.1"/>
    <property type="molecule type" value="Genomic_DNA"/>
</dbReference>
<dbReference type="AlphaFoldDB" id="A0A158IYZ0"/>
<evidence type="ECO:0000256" key="1">
    <source>
        <dbReference type="SAM" id="Phobius"/>
    </source>
</evidence>
<organism evidence="2 3">
    <name type="scientific">Caballeronia choica</name>
    <dbReference type="NCBI Taxonomy" id="326476"/>
    <lineage>
        <taxon>Bacteria</taxon>
        <taxon>Pseudomonadati</taxon>
        <taxon>Pseudomonadota</taxon>
        <taxon>Betaproteobacteria</taxon>
        <taxon>Burkholderiales</taxon>
        <taxon>Burkholderiaceae</taxon>
        <taxon>Caballeronia</taxon>
    </lineage>
</organism>
<keyword evidence="1" id="KW-0812">Transmembrane</keyword>
<keyword evidence="1" id="KW-0472">Membrane</keyword>
<sequence>MQVPTFVSMRAHLVLFGLAVAVSDAAFLLVAMLAGRPESISEPVVRLATLGAAGVVVTFVRHSARRAFDVAESSHHLVRAANGRGGPVIAGGCERDWLVQLHLELNPAALHR</sequence>
<name>A0A158IYZ0_9BURK</name>
<accession>A0A158IYZ0</accession>
<dbReference type="OrthoDB" id="9135155at2"/>
<evidence type="ECO:0000313" key="2">
    <source>
        <dbReference type="EMBL" id="SAL61310.1"/>
    </source>
</evidence>
<reference evidence="2" key="1">
    <citation type="submission" date="2016-01" db="EMBL/GenBank/DDBJ databases">
        <authorList>
            <person name="Peeters C."/>
        </authorList>
    </citation>
    <scope>NUCLEOTIDE SEQUENCE [LARGE SCALE GENOMIC DNA]</scope>
    <source>
        <strain evidence="2">LMG 22940</strain>
    </source>
</reference>
<protein>
    <submittedName>
        <fullName evidence="2">Uncharacterized protein</fullName>
    </submittedName>
</protein>
<proteinExistence type="predicted"/>
<keyword evidence="3" id="KW-1185">Reference proteome</keyword>
<dbReference type="Proteomes" id="UP000054770">
    <property type="component" value="Unassembled WGS sequence"/>
</dbReference>
<feature type="transmembrane region" description="Helical" evidence="1">
    <location>
        <begin position="12"/>
        <end position="34"/>
    </location>
</feature>
<comment type="caution">
    <text evidence="2">The sequence shown here is derived from an EMBL/GenBank/DDBJ whole genome shotgun (WGS) entry which is preliminary data.</text>
</comment>
<feature type="transmembrane region" description="Helical" evidence="1">
    <location>
        <begin position="40"/>
        <end position="60"/>
    </location>
</feature>
<gene>
    <name evidence="2" type="ORF">AWB68_03174</name>
</gene>
<evidence type="ECO:0000313" key="3">
    <source>
        <dbReference type="Proteomes" id="UP000054770"/>
    </source>
</evidence>
<dbReference type="RefSeq" id="WP_087645288.1">
    <property type="nucleotide sequence ID" value="NZ_FCON02000030.1"/>
</dbReference>